<dbReference type="HOGENOM" id="CLU_119412_2_0_11"/>
<dbReference type="AlphaFoldDB" id="R4YXX7"/>
<protein>
    <recommendedName>
        <fullName evidence="2">ChsH2 C-terminal OB-fold domain-containing protein</fullName>
    </recommendedName>
</protein>
<dbReference type="Gene3D" id="6.10.30.10">
    <property type="match status" value="1"/>
</dbReference>
<evidence type="ECO:0000313" key="4">
    <source>
        <dbReference type="Proteomes" id="UP000018291"/>
    </source>
</evidence>
<feature type="region of interest" description="Disordered" evidence="1">
    <location>
        <begin position="1"/>
        <end position="21"/>
    </location>
</feature>
<dbReference type="InterPro" id="IPR052513">
    <property type="entry name" value="Thioester_dehydratase-like"/>
</dbReference>
<name>R4YXX7_9ACTN</name>
<feature type="domain" description="ChsH2 C-terminal OB-fold" evidence="2">
    <location>
        <begin position="101"/>
        <end position="165"/>
    </location>
</feature>
<dbReference type="EMBL" id="CANL01000012">
    <property type="protein sequence ID" value="CCM63183.1"/>
    <property type="molecule type" value="Genomic_DNA"/>
</dbReference>
<dbReference type="eggNOG" id="COG1545">
    <property type="taxonomic scope" value="Bacteria"/>
</dbReference>
<evidence type="ECO:0000313" key="3">
    <source>
        <dbReference type="EMBL" id="CCM63183.1"/>
    </source>
</evidence>
<organism evidence="3 4">
    <name type="scientific">Candidatus Neomicrothrix parvicella RN1</name>
    <dbReference type="NCBI Taxonomy" id="1229780"/>
    <lineage>
        <taxon>Bacteria</taxon>
        <taxon>Bacillati</taxon>
        <taxon>Actinomycetota</taxon>
        <taxon>Acidimicrobiia</taxon>
        <taxon>Acidimicrobiales</taxon>
        <taxon>Microthrixaceae</taxon>
        <taxon>Candidatus Neomicrothrix</taxon>
    </lineage>
</organism>
<dbReference type="PANTHER" id="PTHR34075:SF5">
    <property type="entry name" value="BLR3430 PROTEIN"/>
    <property type="match status" value="1"/>
</dbReference>
<sequence>MSPATDESTDRPISTLPDGLWSQPAVDTSAIDGLDDVEAVALIRAEAKLTYSYTPGTARSNFLRGMAEKRLMGERDPESDTVYTPPTGVIPTNGLAAAEQVELAHVGTVTSYCVVNVQFSGGDHELPYVTALVLPDGSSVPLYGLIQEVPFDQIHSGMRVEAVWVDDDDLATSFENIKWWRPNGEEDADPSSYAQHV</sequence>
<dbReference type="OrthoDB" id="5124195at2"/>
<dbReference type="RefSeq" id="WP_012225448.1">
    <property type="nucleotide sequence ID" value="NZ_HG422565.1"/>
</dbReference>
<dbReference type="SUPFAM" id="SSF50249">
    <property type="entry name" value="Nucleic acid-binding proteins"/>
    <property type="match status" value="1"/>
</dbReference>
<dbReference type="Pfam" id="PF01796">
    <property type="entry name" value="OB_ChsH2_C"/>
    <property type="match status" value="1"/>
</dbReference>
<dbReference type="PANTHER" id="PTHR34075">
    <property type="entry name" value="BLR3430 PROTEIN"/>
    <property type="match status" value="1"/>
</dbReference>
<dbReference type="STRING" id="1229780.BN381_20007"/>
<gene>
    <name evidence="3" type="ORF">BN381_20007</name>
</gene>
<proteinExistence type="predicted"/>
<dbReference type="InterPro" id="IPR002878">
    <property type="entry name" value="ChsH2_C"/>
</dbReference>
<evidence type="ECO:0000256" key="1">
    <source>
        <dbReference type="SAM" id="MobiDB-lite"/>
    </source>
</evidence>
<comment type="caution">
    <text evidence="3">The sequence shown here is derived from an EMBL/GenBank/DDBJ whole genome shotgun (WGS) entry which is preliminary data.</text>
</comment>
<accession>R4YXX7</accession>
<dbReference type="InterPro" id="IPR012340">
    <property type="entry name" value="NA-bd_OB-fold"/>
</dbReference>
<keyword evidence="4" id="KW-1185">Reference proteome</keyword>
<reference evidence="3 4" key="1">
    <citation type="journal article" date="2013" name="ISME J.">
        <title>Metabolic model for the filamentous 'Candidatus Microthrix parvicella' based on genomic and metagenomic analyses.</title>
        <authorList>
            <person name="Jon McIlroy S."/>
            <person name="Kristiansen R."/>
            <person name="Albertsen M."/>
            <person name="Michael Karst S."/>
            <person name="Rossetti S."/>
            <person name="Lund Nielsen J."/>
            <person name="Tandoi V."/>
            <person name="James Seviour R."/>
            <person name="Nielsen P.H."/>
        </authorList>
    </citation>
    <scope>NUCLEOTIDE SEQUENCE [LARGE SCALE GENOMIC DNA]</scope>
    <source>
        <strain evidence="3 4">RN1</strain>
    </source>
</reference>
<dbReference type="Proteomes" id="UP000018291">
    <property type="component" value="Unassembled WGS sequence"/>
</dbReference>
<evidence type="ECO:0000259" key="2">
    <source>
        <dbReference type="Pfam" id="PF01796"/>
    </source>
</evidence>